<dbReference type="PROSITE" id="PS00675">
    <property type="entry name" value="SIGMA54_INTERACT_1"/>
    <property type="match status" value="1"/>
</dbReference>
<name>A0A814DQB2_9BILA</name>
<dbReference type="Gene3D" id="3.40.50.300">
    <property type="entry name" value="P-loop containing nucleotide triphosphate hydrolases"/>
    <property type="match status" value="1"/>
</dbReference>
<sequence>MAGRNEPMIIQGNPSTEINVLLLGQTGVGKSTFINGLANYFCNDTLDEAINDQIQAVIPSLFCYTDDDTFEEKYIKIGQINESENTTVFGQSCTKQCQSFIFPIGNRNLRIIDAPGIGDTRGLEQDTKNFHEILTFISQYEHLNAICILLKPNEERLSILFRFCINELLRHLHISARDNIIFIFTNSRSTFFKPGSTSINLKELLKQHKEQYDVDVPFTKENTFLLDNEPFRYLALRRNDIQLNNEQTLSYQKSWDHTVKEYSNLMSHIVTRPLHAVSNTLSLNEAEQLIRKLTRPIAETTRLIQQDIQLAQQHKENVLKNPRIASQGIPQNQVSIHQLDHPRTVCTNEKCCRSIYVNNQTKIEYISKCHEECYLKGVVQETIKDPRMRECEIMHYRTGMCQKCGCSWKEHQHITYEYETKLIHLNESSSLNDIDQRLRDLRFEKDQIENVYKKLAKFLHANSILPLNDDILEYLKHFIREEQMKKNSGGQNNDIINNLEQMMKNYEEEINLFKETIKNDKDPSNRKDVLKPDEIFPLVGTLYRLPINGSQIREQVNGLKLNQENLSAKREIFVQLPAKANSSKVMLQFKNIISSS</sequence>
<accession>A0A814DQB2</accession>
<feature type="domain" description="DUF8206" evidence="1">
    <location>
        <begin position="338"/>
        <end position="417"/>
    </location>
</feature>
<proteinExistence type="predicted"/>
<evidence type="ECO:0000313" key="3">
    <source>
        <dbReference type="Proteomes" id="UP000663864"/>
    </source>
</evidence>
<dbReference type="Pfam" id="PF26633">
    <property type="entry name" value="DUF8206"/>
    <property type="match status" value="1"/>
</dbReference>
<dbReference type="SUPFAM" id="SSF52540">
    <property type="entry name" value="P-loop containing nucleoside triphosphate hydrolases"/>
    <property type="match status" value="1"/>
</dbReference>
<protein>
    <recommendedName>
        <fullName evidence="1">DUF8206 domain-containing protein</fullName>
    </recommendedName>
</protein>
<dbReference type="PANTHER" id="PTHR32046:SF11">
    <property type="entry name" value="IMMUNE-ASSOCIATED NUCLEOTIDE-BINDING PROTEIN 10-LIKE"/>
    <property type="match status" value="1"/>
</dbReference>
<dbReference type="InterPro" id="IPR025662">
    <property type="entry name" value="Sigma_54_int_dom_ATP-bd_1"/>
</dbReference>
<dbReference type="InterPro" id="IPR058519">
    <property type="entry name" value="DUF8206"/>
</dbReference>
<dbReference type="PANTHER" id="PTHR32046">
    <property type="entry name" value="G DOMAIN-CONTAINING PROTEIN"/>
    <property type="match status" value="1"/>
</dbReference>
<reference evidence="2" key="1">
    <citation type="submission" date="2021-02" db="EMBL/GenBank/DDBJ databases">
        <authorList>
            <person name="Nowell W R."/>
        </authorList>
    </citation>
    <scope>NUCLEOTIDE SEQUENCE</scope>
</reference>
<organism evidence="2 3">
    <name type="scientific">Rotaria sordida</name>
    <dbReference type="NCBI Taxonomy" id="392033"/>
    <lineage>
        <taxon>Eukaryota</taxon>
        <taxon>Metazoa</taxon>
        <taxon>Spiralia</taxon>
        <taxon>Gnathifera</taxon>
        <taxon>Rotifera</taxon>
        <taxon>Eurotatoria</taxon>
        <taxon>Bdelloidea</taxon>
        <taxon>Philodinida</taxon>
        <taxon>Philodinidae</taxon>
        <taxon>Rotaria</taxon>
    </lineage>
</organism>
<dbReference type="AlphaFoldDB" id="A0A814DQB2"/>
<comment type="caution">
    <text evidence="2">The sequence shown here is derived from an EMBL/GenBank/DDBJ whole genome shotgun (WGS) entry which is preliminary data.</text>
</comment>
<evidence type="ECO:0000313" key="2">
    <source>
        <dbReference type="EMBL" id="CAF0958737.1"/>
    </source>
</evidence>
<gene>
    <name evidence="2" type="ORF">ZHD862_LOCUS10404</name>
</gene>
<evidence type="ECO:0000259" key="1">
    <source>
        <dbReference type="Pfam" id="PF26633"/>
    </source>
</evidence>
<dbReference type="EMBL" id="CAJNOT010000372">
    <property type="protein sequence ID" value="CAF0958737.1"/>
    <property type="molecule type" value="Genomic_DNA"/>
</dbReference>
<dbReference type="Proteomes" id="UP000663864">
    <property type="component" value="Unassembled WGS sequence"/>
</dbReference>
<dbReference type="InterPro" id="IPR027417">
    <property type="entry name" value="P-loop_NTPase"/>
</dbReference>